<evidence type="ECO:0000313" key="3">
    <source>
        <dbReference type="Proteomes" id="UP000590460"/>
    </source>
</evidence>
<evidence type="ECO:0000313" key="2">
    <source>
        <dbReference type="EMBL" id="NKZ18539.1"/>
    </source>
</evidence>
<feature type="transmembrane region" description="Helical" evidence="1">
    <location>
        <begin position="7"/>
        <end position="27"/>
    </location>
</feature>
<reference evidence="2 3" key="1">
    <citation type="submission" date="2020-04" db="EMBL/GenBank/DDBJ databases">
        <title>MicrobeNet Type strains.</title>
        <authorList>
            <person name="Nicholson A.C."/>
        </authorList>
    </citation>
    <scope>NUCLEOTIDE SEQUENCE [LARGE SCALE GENOMIC DNA]</scope>
    <source>
        <strain evidence="2 3">CCUG 54536</strain>
    </source>
</reference>
<dbReference type="EMBL" id="JAAXPO010000005">
    <property type="protein sequence ID" value="NKZ18539.1"/>
    <property type="molecule type" value="Genomic_DNA"/>
</dbReference>
<organism evidence="2 3">
    <name type="scientific">Leuconostoc holzapfelii</name>
    <dbReference type="NCBI Taxonomy" id="434464"/>
    <lineage>
        <taxon>Bacteria</taxon>
        <taxon>Bacillati</taxon>
        <taxon>Bacillota</taxon>
        <taxon>Bacilli</taxon>
        <taxon>Lactobacillales</taxon>
        <taxon>Lactobacillaceae</taxon>
        <taxon>Leuconostoc</taxon>
    </lineage>
</organism>
<accession>A0A846ZFT3</accession>
<keyword evidence="1" id="KW-1133">Transmembrane helix</keyword>
<proteinExistence type="predicted"/>
<name>A0A846ZFT3_9LACO</name>
<keyword evidence="1" id="KW-0812">Transmembrane</keyword>
<dbReference type="Proteomes" id="UP000590460">
    <property type="component" value="Unassembled WGS sequence"/>
</dbReference>
<dbReference type="InterPro" id="IPR012349">
    <property type="entry name" value="Split_barrel_FMN-bd"/>
</dbReference>
<dbReference type="Gene3D" id="2.30.110.10">
    <property type="entry name" value="Electron Transport, Fmn-binding Protein, Chain A"/>
    <property type="match status" value="1"/>
</dbReference>
<feature type="transmembrane region" description="Helical" evidence="1">
    <location>
        <begin position="33"/>
        <end position="57"/>
    </location>
</feature>
<dbReference type="SUPFAM" id="SSF50475">
    <property type="entry name" value="FMN-binding split barrel"/>
    <property type="match status" value="1"/>
</dbReference>
<evidence type="ECO:0000256" key="1">
    <source>
        <dbReference type="SAM" id="Phobius"/>
    </source>
</evidence>
<keyword evidence="1" id="KW-0472">Membrane</keyword>
<dbReference type="AlphaFoldDB" id="A0A846ZFT3"/>
<sequence>MYAKRFIQLFVIFFATIFIAMLFVSYFNIQGYFAQSLLLSVIGYIVLVIPLTVLTLIKQRKKFSTATSGQHDHALGSALQHLENIFVLSTVSSDNVVSSSVITFKQSHTDENVFYVVTGKDTTRVKNIIESHRASFTTWYDAKTGTRVSSNAVSATVISTEAVNSELASHPEIKSLSDNFTKNVIIKLTVQSALIESFQSSPEVVDF</sequence>
<gene>
    <name evidence="2" type="ORF">HF966_05050</name>
</gene>
<protein>
    <submittedName>
        <fullName evidence="2">Pyridoxamine 5'-phosphate oxidase family protein</fullName>
    </submittedName>
</protein>
<comment type="caution">
    <text evidence="2">The sequence shown here is derived from an EMBL/GenBank/DDBJ whole genome shotgun (WGS) entry which is preliminary data.</text>
</comment>